<gene>
    <name evidence="1" type="ORF">PMG25_18955</name>
</gene>
<dbReference type="Gene3D" id="3.40.50.300">
    <property type="entry name" value="P-loop containing nucleotide triphosphate hydrolases"/>
    <property type="match status" value="1"/>
</dbReference>
<name>A0ABT7BCZ3_9CYAN</name>
<dbReference type="SUPFAM" id="SSF52540">
    <property type="entry name" value="P-loop containing nucleoside triphosphate hydrolases"/>
    <property type="match status" value="1"/>
</dbReference>
<proteinExistence type="predicted"/>
<evidence type="ECO:0000313" key="1">
    <source>
        <dbReference type="EMBL" id="MDJ1176168.1"/>
    </source>
</evidence>
<accession>A0ABT7BCZ3</accession>
<dbReference type="EMBL" id="JAQOSO010000099">
    <property type="protein sequence ID" value="MDJ1176168.1"/>
    <property type="molecule type" value="Genomic_DNA"/>
</dbReference>
<dbReference type="InterPro" id="IPR027417">
    <property type="entry name" value="P-loop_NTPase"/>
</dbReference>
<reference evidence="1 2" key="1">
    <citation type="submission" date="2023-01" db="EMBL/GenBank/DDBJ databases">
        <title>Novel diversity within Roseofilum (Cyanobacteria; Desertifilaceae) from marine benthic mats with descriptions of four novel species.</title>
        <authorList>
            <person name="Wang Y."/>
            <person name="Berthold D.E."/>
            <person name="Hu J."/>
            <person name="Lefler F.W."/>
            <person name="Laughinghouse H.D. IV."/>
        </authorList>
    </citation>
    <scope>NUCLEOTIDE SEQUENCE [LARGE SCALE GENOMIC DNA]</scope>
    <source>
        <strain evidence="1 2">BLCC-M114</strain>
    </source>
</reference>
<protein>
    <submittedName>
        <fullName evidence="1">Sulfotransferase family 2 domain-containing protein</fullName>
    </submittedName>
</protein>
<evidence type="ECO:0000313" key="2">
    <source>
        <dbReference type="Proteomes" id="UP001235849"/>
    </source>
</evidence>
<comment type="caution">
    <text evidence="1">The sequence shown here is derived from an EMBL/GenBank/DDBJ whole genome shotgun (WGS) entry which is preliminary data.</text>
</comment>
<dbReference type="Proteomes" id="UP001235849">
    <property type="component" value="Unassembled WGS sequence"/>
</dbReference>
<organism evidence="1 2">
    <name type="scientific">Roseofilum capinflatum BLCC-M114</name>
    <dbReference type="NCBI Taxonomy" id="3022440"/>
    <lineage>
        <taxon>Bacteria</taxon>
        <taxon>Bacillati</taxon>
        <taxon>Cyanobacteriota</taxon>
        <taxon>Cyanophyceae</taxon>
        <taxon>Desertifilales</taxon>
        <taxon>Desertifilaceae</taxon>
        <taxon>Roseofilum</taxon>
        <taxon>Roseofilum capinflatum</taxon>
    </lineage>
</organism>
<dbReference type="RefSeq" id="WP_283768457.1">
    <property type="nucleotide sequence ID" value="NZ_JAQOSO010000099.1"/>
</dbReference>
<dbReference type="Pfam" id="PF03567">
    <property type="entry name" value="Sulfotransfer_2"/>
    <property type="match status" value="1"/>
</dbReference>
<sequence>MSESSTKQMKQNTLLRWLHPKKPNLAIDHNNKYIYIHVPKTAGTSIRKALQTTSWPYVSQGTRYRIPKHATALQIKEIVGDRNWQSHFTFAFVRNPWDLMVSSYHWWLRKGNRYESTRNMAKLVEQCGSFDSFIKSELGSNYVNEFKSPGLKEWYCDENNRILVDFIGRFETIADDFQHIGECLKVKVPELPYMNTSDRSPYRKYYNDETYQAVANRFAWTIEHFGYEF</sequence>
<dbReference type="InterPro" id="IPR005331">
    <property type="entry name" value="Sulfotransferase"/>
</dbReference>
<keyword evidence="2" id="KW-1185">Reference proteome</keyword>